<reference evidence="2" key="1">
    <citation type="submission" date="2008-08" db="EMBL/GenBank/DDBJ databases">
        <title>Complete sequence of Vibrio fischeri strain MJ11.</title>
        <authorList>
            <person name="Mandel M.J."/>
            <person name="Stabb E.V."/>
            <person name="Ruby E.G."/>
            <person name="Ferriera S."/>
            <person name="Johnson J."/>
            <person name="Kravitz S."/>
            <person name="Beeson K."/>
            <person name="Sutton G."/>
            <person name="Rogers Y.-H."/>
            <person name="Friedman R."/>
            <person name="Frazier M."/>
            <person name="Venter J.C."/>
        </authorList>
    </citation>
    <scope>NUCLEOTIDE SEQUENCE [LARGE SCALE GENOMIC DNA]</scope>
    <source>
        <strain evidence="2">MJ11</strain>
    </source>
</reference>
<dbReference type="KEGG" id="vfm:VFMJ11_A0030"/>
<reference evidence="1 2" key="2">
    <citation type="journal article" date="2009" name="Nature">
        <title>A single regulatory gene is sufficient to alter bacterial host range.</title>
        <authorList>
            <person name="Mandel M.J."/>
            <person name="Wollenberg M.S."/>
            <person name="Stabb E.V."/>
            <person name="Visick K.L."/>
            <person name="Ruby E.G."/>
        </authorList>
    </citation>
    <scope>NUCLEOTIDE SEQUENCE [LARGE SCALE GENOMIC DNA]</scope>
    <source>
        <strain evidence="1 2">MJ11</strain>
    </source>
</reference>
<dbReference type="HOGENOM" id="CLU_3278463_0_0_6"/>
<protein>
    <submittedName>
        <fullName evidence="1">Uncharacterized protein</fullName>
    </submittedName>
</protein>
<dbReference type="Proteomes" id="UP000001857">
    <property type="component" value="Chromosome II"/>
</dbReference>
<dbReference type="AlphaFoldDB" id="B5ESE1"/>
<sequence>MKFYFFSHQLAPLFFRFYRKNMISSEYDNLPIHLKIEQKRQ</sequence>
<evidence type="ECO:0000313" key="1">
    <source>
        <dbReference type="EMBL" id="ACH64350.1"/>
    </source>
</evidence>
<accession>B5ESE1</accession>
<evidence type="ECO:0000313" key="2">
    <source>
        <dbReference type="Proteomes" id="UP000001857"/>
    </source>
</evidence>
<name>B5ESE1_ALIFM</name>
<proteinExistence type="predicted"/>
<dbReference type="EMBL" id="CP001133">
    <property type="protein sequence ID" value="ACH64350.1"/>
    <property type="molecule type" value="Genomic_DNA"/>
</dbReference>
<organism evidence="1 2">
    <name type="scientific">Aliivibrio fischeri (strain MJ11)</name>
    <name type="common">Vibrio fischeri</name>
    <dbReference type="NCBI Taxonomy" id="388396"/>
    <lineage>
        <taxon>Bacteria</taxon>
        <taxon>Pseudomonadati</taxon>
        <taxon>Pseudomonadota</taxon>
        <taxon>Gammaproteobacteria</taxon>
        <taxon>Vibrionales</taxon>
        <taxon>Vibrionaceae</taxon>
        <taxon>Aliivibrio</taxon>
    </lineage>
</organism>
<gene>
    <name evidence="1" type="ordered locus">VFMJ11_A0030</name>
</gene>